<proteinExistence type="predicted"/>
<dbReference type="AlphaFoldDB" id="A0AAD8ZYY8"/>
<feature type="region of interest" description="Disordered" evidence="1">
    <location>
        <begin position="1"/>
        <end position="25"/>
    </location>
</feature>
<feature type="compositionally biased region" description="Basic and acidic residues" evidence="1">
    <location>
        <begin position="164"/>
        <end position="178"/>
    </location>
</feature>
<feature type="region of interest" description="Disordered" evidence="1">
    <location>
        <begin position="129"/>
        <end position="178"/>
    </location>
</feature>
<sequence>MVEDEEKDSVEERTARTKTWTGVGWRREKRAPGAKAAAWSSWANQTASRAVSGGGVWALRTEEDQTPVRPQGGVESDVSLGWYATGFTGFTECMGWRVAEGKEREWRFGEIPRTLLPQFLVKTPAVGYKTRPGTQTAPGQRVPGPLLGSPSRCSRRTKLGYSGADEKERREHSPGIKH</sequence>
<comment type="caution">
    <text evidence="2">The sequence shown here is derived from an EMBL/GenBank/DDBJ whole genome shotgun (WGS) entry which is preliminary data.</text>
</comment>
<dbReference type="EMBL" id="JAQOWY010000884">
    <property type="protein sequence ID" value="KAK1838197.1"/>
    <property type="molecule type" value="Genomic_DNA"/>
</dbReference>
<accession>A0AAD8ZYY8</accession>
<organism evidence="2 3">
    <name type="scientific">Colletotrichum chrysophilum</name>
    <dbReference type="NCBI Taxonomy" id="1836956"/>
    <lineage>
        <taxon>Eukaryota</taxon>
        <taxon>Fungi</taxon>
        <taxon>Dikarya</taxon>
        <taxon>Ascomycota</taxon>
        <taxon>Pezizomycotina</taxon>
        <taxon>Sordariomycetes</taxon>
        <taxon>Hypocreomycetidae</taxon>
        <taxon>Glomerellales</taxon>
        <taxon>Glomerellaceae</taxon>
        <taxon>Colletotrichum</taxon>
        <taxon>Colletotrichum gloeosporioides species complex</taxon>
    </lineage>
</organism>
<evidence type="ECO:0000313" key="3">
    <source>
        <dbReference type="Proteomes" id="UP001243330"/>
    </source>
</evidence>
<name>A0AAD8ZYY8_9PEZI</name>
<keyword evidence="3" id="KW-1185">Reference proteome</keyword>
<gene>
    <name evidence="2" type="ORF">CCHR01_19178</name>
</gene>
<evidence type="ECO:0000256" key="1">
    <source>
        <dbReference type="SAM" id="MobiDB-lite"/>
    </source>
</evidence>
<reference evidence="2" key="1">
    <citation type="submission" date="2023-01" db="EMBL/GenBank/DDBJ databases">
        <title>Colletotrichum chrysophilum M932 genome sequence.</title>
        <authorList>
            <person name="Baroncelli R."/>
        </authorList>
    </citation>
    <scope>NUCLEOTIDE SEQUENCE</scope>
    <source>
        <strain evidence="2">M932</strain>
    </source>
</reference>
<dbReference type="Proteomes" id="UP001243330">
    <property type="component" value="Unassembled WGS sequence"/>
</dbReference>
<evidence type="ECO:0000313" key="2">
    <source>
        <dbReference type="EMBL" id="KAK1838197.1"/>
    </source>
</evidence>
<protein>
    <submittedName>
        <fullName evidence="2">Uncharacterized protein</fullName>
    </submittedName>
</protein>